<feature type="compositionally biased region" description="Basic and acidic residues" evidence="1">
    <location>
        <begin position="82"/>
        <end position="94"/>
    </location>
</feature>
<gene>
    <name evidence="3" type="ORF">P6N53_09070</name>
</gene>
<feature type="region of interest" description="Disordered" evidence="1">
    <location>
        <begin position="56"/>
        <end position="117"/>
    </location>
</feature>
<keyword evidence="2" id="KW-0812">Transmembrane</keyword>
<reference evidence="3" key="1">
    <citation type="journal article" date="2023" name="J. Hazard. Mater.">
        <title>Anaerobic biodegradation of pyrene and benzo[a]pyrene by a new sulfate-reducing Desulforamulus aquiferis strain DSA.</title>
        <authorList>
            <person name="Zhang Z."/>
            <person name="Sun J."/>
            <person name="Gong X."/>
            <person name="Wang C."/>
            <person name="Wang H."/>
        </authorList>
    </citation>
    <scope>NUCLEOTIDE SEQUENCE</scope>
    <source>
        <strain evidence="3">DSA</strain>
    </source>
</reference>
<sequence length="152" mass="15858">MSSRWFGLFGFIMVVLLVAGPLAGNVLASPDSSGNPHAGHDMSNVNSTKVQEELSHDNHGIIDNQGVTSSHDHSTTSGGHDSANDHEANNDGHDTNNAGHGHGSNSEGHGESKGDPNAPPNWSAIYGFGAFNLLVIIIAAVLKFKTVRNGVN</sequence>
<protein>
    <submittedName>
        <fullName evidence="3">Uncharacterized protein</fullName>
    </submittedName>
</protein>
<dbReference type="RefSeq" id="WP_304542513.1">
    <property type="nucleotide sequence ID" value="NZ_JARPTC010000013.1"/>
</dbReference>
<feature type="transmembrane region" description="Helical" evidence="2">
    <location>
        <begin position="124"/>
        <end position="142"/>
    </location>
</feature>
<name>A0AAW7ZD44_9FIRM</name>
<reference evidence="3" key="2">
    <citation type="submission" date="2023-03" db="EMBL/GenBank/DDBJ databases">
        <authorList>
            <person name="Zhang Z."/>
        </authorList>
    </citation>
    <scope>NUCLEOTIDE SEQUENCE</scope>
    <source>
        <strain evidence="3">DSA</strain>
    </source>
</reference>
<dbReference type="EMBL" id="JARPTC010000013">
    <property type="protein sequence ID" value="MDO7787368.1"/>
    <property type="molecule type" value="Genomic_DNA"/>
</dbReference>
<keyword evidence="2" id="KW-1133">Transmembrane helix</keyword>
<organism evidence="3 4">
    <name type="scientific">Desulforamulus aquiferis</name>
    <dbReference type="NCBI Taxonomy" id="1397668"/>
    <lineage>
        <taxon>Bacteria</taxon>
        <taxon>Bacillati</taxon>
        <taxon>Bacillota</taxon>
        <taxon>Clostridia</taxon>
        <taxon>Eubacteriales</taxon>
        <taxon>Peptococcaceae</taxon>
        <taxon>Desulforamulus</taxon>
    </lineage>
</organism>
<dbReference type="Proteomes" id="UP001172911">
    <property type="component" value="Unassembled WGS sequence"/>
</dbReference>
<proteinExistence type="predicted"/>
<evidence type="ECO:0000256" key="2">
    <source>
        <dbReference type="SAM" id="Phobius"/>
    </source>
</evidence>
<dbReference type="AlphaFoldDB" id="A0AAW7ZD44"/>
<comment type="caution">
    <text evidence="3">The sequence shown here is derived from an EMBL/GenBank/DDBJ whole genome shotgun (WGS) entry which is preliminary data.</text>
</comment>
<accession>A0AAW7ZD44</accession>
<evidence type="ECO:0000256" key="1">
    <source>
        <dbReference type="SAM" id="MobiDB-lite"/>
    </source>
</evidence>
<feature type="compositionally biased region" description="Low complexity" evidence="1">
    <location>
        <begin position="96"/>
        <end position="107"/>
    </location>
</feature>
<evidence type="ECO:0000313" key="4">
    <source>
        <dbReference type="Proteomes" id="UP001172911"/>
    </source>
</evidence>
<keyword evidence="2" id="KW-0472">Membrane</keyword>
<evidence type="ECO:0000313" key="3">
    <source>
        <dbReference type="EMBL" id="MDO7787368.1"/>
    </source>
</evidence>
<keyword evidence="4" id="KW-1185">Reference proteome</keyword>